<dbReference type="PROSITE" id="PS51257">
    <property type="entry name" value="PROKAR_LIPOPROTEIN"/>
    <property type="match status" value="1"/>
</dbReference>
<organism evidence="2">
    <name type="scientific">hydrothermal vent metagenome</name>
    <dbReference type="NCBI Taxonomy" id="652676"/>
    <lineage>
        <taxon>unclassified sequences</taxon>
        <taxon>metagenomes</taxon>
        <taxon>ecological metagenomes</taxon>
    </lineage>
</organism>
<dbReference type="SUPFAM" id="SSF55816">
    <property type="entry name" value="5'-nucleotidase (syn. UDP-sugar hydrolase), C-terminal domain"/>
    <property type="match status" value="1"/>
</dbReference>
<dbReference type="GO" id="GO:0008253">
    <property type="term" value="F:5'-nucleotidase activity"/>
    <property type="evidence" value="ECO:0007669"/>
    <property type="project" value="UniProtKB-EC"/>
</dbReference>
<gene>
    <name evidence="2" type="ORF">MNBD_BACTEROID03-2342</name>
</gene>
<protein>
    <submittedName>
        <fullName evidence="2">5'-nucleotidase</fullName>
        <ecNumber evidence="2">3.1.3.5</ecNumber>
    </submittedName>
</protein>
<dbReference type="PRINTS" id="PR01607">
    <property type="entry name" value="APYRASEFAMLY"/>
</dbReference>
<dbReference type="Pfam" id="PF02872">
    <property type="entry name" value="5_nucleotid_C"/>
    <property type="match status" value="1"/>
</dbReference>
<feature type="domain" description="5'-Nucleotidase C-terminal" evidence="1">
    <location>
        <begin position="81"/>
        <end position="212"/>
    </location>
</feature>
<evidence type="ECO:0000259" key="1">
    <source>
        <dbReference type="Pfam" id="PF02872"/>
    </source>
</evidence>
<dbReference type="AlphaFoldDB" id="A0A3B0THR7"/>
<dbReference type="PANTHER" id="PTHR11575:SF24">
    <property type="entry name" value="5'-NUCLEOTIDASE"/>
    <property type="match status" value="1"/>
</dbReference>
<proteinExistence type="predicted"/>
<evidence type="ECO:0000313" key="2">
    <source>
        <dbReference type="EMBL" id="VAW15683.1"/>
    </source>
</evidence>
<dbReference type="InterPro" id="IPR036907">
    <property type="entry name" value="5'-Nucleotdase_C_sf"/>
</dbReference>
<dbReference type="InterPro" id="IPR008334">
    <property type="entry name" value="5'-Nucleotdase_C"/>
</dbReference>
<reference evidence="2" key="1">
    <citation type="submission" date="2018-06" db="EMBL/GenBank/DDBJ databases">
        <authorList>
            <person name="Zhirakovskaya E."/>
        </authorList>
    </citation>
    <scope>NUCLEOTIDE SEQUENCE</scope>
</reference>
<keyword evidence="2" id="KW-0378">Hydrolase</keyword>
<dbReference type="Gene3D" id="3.90.780.10">
    <property type="entry name" value="5'-Nucleotidase, C-terminal domain"/>
    <property type="match status" value="1"/>
</dbReference>
<sequence>MNLKIKLFVIFITFLWMASCKKETSTLSRIDAKQIKIDSTLATVDSIETYIAPYRKRINEVLDSTLTYAPKLITKELGTYNTAAGNLMADIVLSEANPIFKSRTGKKIDFVLLNHGGIRSIISSGNVSARTAYEVMPFENSIVVVELSGKSVLEMVDFLINSKRAHPIAGMQIILDRENRLKSLKIQNKPFIEKRNYFVATSDYLVTGGDDMGFFRDTLNSTSTDYLIRNAMIDYFKKVDTVKSAIDDRFYKLKK</sequence>
<accession>A0A3B0THR7</accession>
<dbReference type="PANTHER" id="PTHR11575">
    <property type="entry name" value="5'-NUCLEOTIDASE-RELATED"/>
    <property type="match status" value="1"/>
</dbReference>
<dbReference type="EMBL" id="UOEL01000127">
    <property type="protein sequence ID" value="VAW15683.1"/>
    <property type="molecule type" value="Genomic_DNA"/>
</dbReference>
<dbReference type="EC" id="3.1.3.5" evidence="2"/>
<name>A0A3B0THR7_9ZZZZ</name>
<dbReference type="GO" id="GO:0009166">
    <property type="term" value="P:nucleotide catabolic process"/>
    <property type="evidence" value="ECO:0007669"/>
    <property type="project" value="InterPro"/>
</dbReference>
<dbReference type="InterPro" id="IPR006179">
    <property type="entry name" value="5_nucleotidase/apyrase"/>
</dbReference>